<feature type="transmembrane region" description="Helical" evidence="1">
    <location>
        <begin position="233"/>
        <end position="252"/>
    </location>
</feature>
<sequence length="264" mass="29702">MTNIVFIYHMKTVFKIILIYLAIQLPVALAAEISSSWILSYSGRESMLPVLLAMLVSNVLTFIYLWKAGYISKERHTWSPVSAGCLLLSVLITFSAILLSDCLLSHLTWLPDIMEQEFDMIQSHWFGIVMITVIGPVFEEILFRGAITRILLKRYSPAKAIILSALLFGMIHGNPVQIIGAGFIGLLLGWIYYKTASLMPCMIIHIVNNSSSVFLSKTYPEASYLKDVTGETMYGILLMVAIILLVGAYWSLKKHQSSINWKEE</sequence>
<keyword evidence="1" id="KW-0812">Transmembrane</keyword>
<dbReference type="InterPro" id="IPR003675">
    <property type="entry name" value="Rce1/LyrA-like_dom"/>
</dbReference>
<accession>A0A5J4RQ92</accession>
<dbReference type="Pfam" id="PF02517">
    <property type="entry name" value="Rce1-like"/>
    <property type="match status" value="1"/>
</dbReference>
<dbReference type="GO" id="GO:0080120">
    <property type="term" value="P:CAAX-box protein maturation"/>
    <property type="evidence" value="ECO:0007669"/>
    <property type="project" value="UniProtKB-ARBA"/>
</dbReference>
<comment type="caution">
    <text evidence="3">The sequence shown here is derived from an EMBL/GenBank/DDBJ whole genome shotgun (WGS) entry which is preliminary data.</text>
</comment>
<dbReference type="EMBL" id="SNRY01000855">
    <property type="protein sequence ID" value="KAA6335819.1"/>
    <property type="molecule type" value="Genomic_DNA"/>
</dbReference>
<dbReference type="GO" id="GO:0004175">
    <property type="term" value="F:endopeptidase activity"/>
    <property type="evidence" value="ECO:0007669"/>
    <property type="project" value="UniProtKB-ARBA"/>
</dbReference>
<dbReference type="InterPro" id="IPR052710">
    <property type="entry name" value="CAAX_protease"/>
</dbReference>
<feature type="transmembrane region" description="Helical" evidence="1">
    <location>
        <begin position="78"/>
        <end position="100"/>
    </location>
</feature>
<dbReference type="PANTHER" id="PTHR36435">
    <property type="entry name" value="SLR1288 PROTEIN"/>
    <property type="match status" value="1"/>
</dbReference>
<keyword evidence="1" id="KW-0472">Membrane</keyword>
<feature type="transmembrane region" description="Helical" evidence="1">
    <location>
        <begin position="120"/>
        <end position="139"/>
    </location>
</feature>
<dbReference type="PANTHER" id="PTHR36435:SF1">
    <property type="entry name" value="CAAX AMINO TERMINAL PROTEASE FAMILY PROTEIN"/>
    <property type="match status" value="1"/>
</dbReference>
<reference evidence="3" key="1">
    <citation type="submission" date="2019-03" db="EMBL/GenBank/DDBJ databases">
        <title>Single cell metagenomics reveals metabolic interactions within the superorganism composed of flagellate Streblomastix strix and complex community of Bacteroidetes bacteria on its surface.</title>
        <authorList>
            <person name="Treitli S.C."/>
            <person name="Kolisko M."/>
            <person name="Husnik F."/>
            <person name="Keeling P."/>
            <person name="Hampl V."/>
        </authorList>
    </citation>
    <scope>NUCLEOTIDE SEQUENCE</scope>
    <source>
        <strain evidence="3">STM</strain>
    </source>
</reference>
<gene>
    <name evidence="3" type="ORF">EZS27_015983</name>
</gene>
<name>A0A5J4RQ92_9ZZZZ</name>
<evidence type="ECO:0000259" key="2">
    <source>
        <dbReference type="Pfam" id="PF02517"/>
    </source>
</evidence>
<organism evidence="3">
    <name type="scientific">termite gut metagenome</name>
    <dbReference type="NCBI Taxonomy" id="433724"/>
    <lineage>
        <taxon>unclassified sequences</taxon>
        <taxon>metagenomes</taxon>
        <taxon>organismal metagenomes</taxon>
    </lineage>
</organism>
<dbReference type="AlphaFoldDB" id="A0A5J4RQ92"/>
<proteinExistence type="predicted"/>
<keyword evidence="1" id="KW-1133">Transmembrane helix</keyword>
<evidence type="ECO:0000313" key="3">
    <source>
        <dbReference type="EMBL" id="KAA6335819.1"/>
    </source>
</evidence>
<protein>
    <recommendedName>
        <fullName evidence="2">CAAX prenyl protease 2/Lysostaphin resistance protein A-like domain-containing protein</fullName>
    </recommendedName>
</protein>
<feature type="transmembrane region" description="Helical" evidence="1">
    <location>
        <begin position="46"/>
        <end position="66"/>
    </location>
</feature>
<feature type="transmembrane region" description="Helical" evidence="1">
    <location>
        <begin position="160"/>
        <end position="193"/>
    </location>
</feature>
<feature type="domain" description="CAAX prenyl protease 2/Lysostaphin resistance protein A-like" evidence="2">
    <location>
        <begin position="124"/>
        <end position="210"/>
    </location>
</feature>
<evidence type="ECO:0000256" key="1">
    <source>
        <dbReference type="SAM" id="Phobius"/>
    </source>
</evidence>